<proteinExistence type="predicted"/>
<reference evidence="3" key="1">
    <citation type="submission" date="2021-01" db="UniProtKB">
        <authorList>
            <consortium name="EnsemblMetazoa"/>
        </authorList>
    </citation>
    <scope>IDENTIFICATION</scope>
</reference>
<feature type="region of interest" description="Disordered" evidence="1">
    <location>
        <begin position="257"/>
        <end position="303"/>
    </location>
</feature>
<evidence type="ECO:0000256" key="1">
    <source>
        <dbReference type="SAM" id="MobiDB-lite"/>
    </source>
</evidence>
<dbReference type="InterPro" id="IPR032071">
    <property type="entry name" value="DUF4806"/>
</dbReference>
<evidence type="ECO:0000313" key="4">
    <source>
        <dbReference type="Proteomes" id="UP000594262"/>
    </source>
</evidence>
<dbReference type="EnsemblMetazoa" id="CLYHEMT005839.2">
    <property type="protein sequence ID" value="CLYHEMP005839.2"/>
    <property type="gene ID" value="CLYHEMG005839"/>
</dbReference>
<feature type="domain" description="DUF4806" evidence="2">
    <location>
        <begin position="153"/>
        <end position="227"/>
    </location>
</feature>
<feature type="compositionally biased region" description="Basic and acidic residues" evidence="1">
    <location>
        <begin position="291"/>
        <end position="303"/>
    </location>
</feature>
<dbReference type="AlphaFoldDB" id="A0A7M5U3N2"/>
<accession>A0A7M5U3N2</accession>
<evidence type="ECO:0000313" key="3">
    <source>
        <dbReference type="EnsemblMetazoa" id="CLYHEMP005839.1"/>
    </source>
</evidence>
<dbReference type="EnsemblMetazoa" id="CLYHEMT005839.1">
    <property type="protein sequence ID" value="CLYHEMP005839.1"/>
    <property type="gene ID" value="CLYHEMG005839"/>
</dbReference>
<protein>
    <recommendedName>
        <fullName evidence="2">DUF4806 domain-containing protein</fullName>
    </recommendedName>
</protein>
<feature type="compositionally biased region" description="Basic and acidic residues" evidence="1">
    <location>
        <begin position="258"/>
        <end position="279"/>
    </location>
</feature>
<name>A0A7M5U3N2_9CNID</name>
<feature type="compositionally biased region" description="Polar residues" evidence="1">
    <location>
        <begin position="280"/>
        <end position="290"/>
    </location>
</feature>
<evidence type="ECO:0000259" key="2">
    <source>
        <dbReference type="Pfam" id="PF16064"/>
    </source>
</evidence>
<keyword evidence="4" id="KW-1185">Reference proteome</keyword>
<dbReference type="Proteomes" id="UP000594262">
    <property type="component" value="Unplaced"/>
</dbReference>
<dbReference type="OrthoDB" id="6022484at2759"/>
<organism evidence="3 4">
    <name type="scientific">Clytia hemisphaerica</name>
    <dbReference type="NCBI Taxonomy" id="252671"/>
    <lineage>
        <taxon>Eukaryota</taxon>
        <taxon>Metazoa</taxon>
        <taxon>Cnidaria</taxon>
        <taxon>Hydrozoa</taxon>
        <taxon>Hydroidolina</taxon>
        <taxon>Leptothecata</taxon>
        <taxon>Obeliida</taxon>
        <taxon>Clytiidae</taxon>
        <taxon>Clytia</taxon>
    </lineage>
</organism>
<dbReference type="Pfam" id="PF16064">
    <property type="entry name" value="DUF4806"/>
    <property type="match status" value="1"/>
</dbReference>
<sequence length="303" mass="34719">MKVYARCVWHEGNDQLEEEETLLGTWVDEKNHTIRWPTRVNVLRALREMRDPEPHWKTFTLIKVKLWSKVKTPLSGKSASRIPTDNERNVTHSPAGSSSWLLSKPNKSKFPLQEANYQYRTISLLVEILETLKKMSTGMDVEGDEDVQVCGSFEELDEFESILSQNTHRKKILKNLSKIGGQQFEENTRNVMRKLMSNGLMSQMNKDGQRGKRRFLDFERVVELIKDAVLINFPPSSDGTPKVTGAQVEKYMGMVLKRAPDRKGGAGRPEKVDFEKENVSDQNTSDQNADSEVKKVVFDESEE</sequence>
<feature type="region of interest" description="Disordered" evidence="1">
    <location>
        <begin position="75"/>
        <end position="99"/>
    </location>
</feature>